<proteinExistence type="predicted"/>
<dbReference type="Proteomes" id="UP000003093">
    <property type="component" value="Unassembled WGS sequence"/>
</dbReference>
<comment type="caution">
    <text evidence="1">The sequence shown here is derived from an EMBL/GenBank/DDBJ whole genome shotgun (WGS) entry which is preliminary data.</text>
</comment>
<evidence type="ECO:0000313" key="2">
    <source>
        <dbReference type="Proteomes" id="UP000003093"/>
    </source>
</evidence>
<dbReference type="AlphaFoldDB" id="A0ABC9PX85"/>
<dbReference type="EMBL" id="AIDT01000024">
    <property type="protein sequence ID" value="EIA13088.1"/>
    <property type="molecule type" value="Genomic_DNA"/>
</dbReference>
<organism evidence="1 2">
    <name type="scientific">Staphylococcus aureus subsp. aureus DR10</name>
    <dbReference type="NCBI Taxonomy" id="1155079"/>
    <lineage>
        <taxon>Bacteria</taxon>
        <taxon>Bacillati</taxon>
        <taxon>Bacillota</taxon>
        <taxon>Bacilli</taxon>
        <taxon>Bacillales</taxon>
        <taxon>Staphylococcaceae</taxon>
        <taxon>Staphylococcus</taxon>
    </lineage>
</organism>
<name>A0ABC9PX85_STAA5</name>
<sequence>MCKVLKIPRSTYYNSIKRKDTKIIQKKLMKNELKII</sequence>
<protein>
    <submittedName>
        <fullName evidence="1">Transposase</fullName>
    </submittedName>
</protein>
<accession>A0ABC9PX85</accession>
<reference evidence="1 2" key="1">
    <citation type="journal article" date="2012" name="MBio">
        <title>Identification of a highly transmissible animal-independent Staphylococcus aureus ST398 clone with distinct genomic and cell adhesion properties.</title>
        <authorList>
            <person name="Uhlemann A.C."/>
            <person name="Porcella S.F."/>
            <person name="Trivedi S."/>
            <person name="Sullivan S.B."/>
            <person name="Hafer C."/>
            <person name="Kennedy A.D."/>
            <person name="Barbian K.D."/>
            <person name="McCarthy A.J."/>
            <person name="Street C."/>
            <person name="Hirschberg D.L."/>
            <person name="Lipkin W.I."/>
            <person name="Lindsay J.A."/>
            <person name="DeLeo F.R."/>
            <person name="Lowy F.D."/>
        </authorList>
    </citation>
    <scope>NUCLEOTIDE SEQUENCE [LARGE SCALE GENOMIC DNA]</scope>
    <source>
        <strain evidence="1 2">DR10</strain>
    </source>
</reference>
<gene>
    <name evidence="1" type="ORF">ST398NM02_2803</name>
</gene>
<evidence type="ECO:0000313" key="1">
    <source>
        <dbReference type="EMBL" id="EIA13088.1"/>
    </source>
</evidence>